<dbReference type="Gene3D" id="1.10.510.10">
    <property type="entry name" value="Transferase(Phosphotransferase) domain 1"/>
    <property type="match status" value="1"/>
</dbReference>
<reference evidence="3" key="2">
    <citation type="journal article" date="2015" name="ISME J.">
        <title>A new class of marine Euryarchaeota group II from the Mediterranean deep chlorophyll maximum.</title>
        <authorList>
            <person name="Martin-Cuadrado A.B."/>
            <person name="Garcia-Heredia I."/>
            <person name="Molto A.G."/>
            <person name="Lopez-Ubeda R."/>
            <person name="Kimes N."/>
            <person name="Lopez-Garcia P."/>
            <person name="Moreira D."/>
            <person name="Rodriguez-Valera F."/>
        </authorList>
    </citation>
    <scope>NUCLEOTIDE SEQUENCE</scope>
</reference>
<reference evidence="3" key="1">
    <citation type="submission" date="2014-11" db="EMBL/GenBank/DDBJ databases">
        <authorList>
            <person name="Zhu J."/>
            <person name="Qi W."/>
            <person name="Song R."/>
        </authorList>
    </citation>
    <scope>NUCLEOTIDE SEQUENCE</scope>
</reference>
<dbReference type="InterPro" id="IPR050154">
    <property type="entry name" value="UbiB_kinase"/>
</dbReference>
<evidence type="ECO:0000259" key="2">
    <source>
        <dbReference type="Pfam" id="PF03109"/>
    </source>
</evidence>
<dbReference type="PANTHER" id="PTHR10566:SF113">
    <property type="entry name" value="PROTEIN ACTIVITY OF BC1 COMPLEX KINASE 7, CHLOROPLASTIC"/>
    <property type="match status" value="1"/>
</dbReference>
<evidence type="ECO:0000256" key="1">
    <source>
        <dbReference type="ARBA" id="ARBA00009670"/>
    </source>
</evidence>
<feature type="domain" description="ABC1 atypical kinase-like" evidence="2">
    <location>
        <begin position="47"/>
        <end position="291"/>
    </location>
</feature>
<organism evidence="3">
    <name type="scientific">uncultured Poseidoniia archaeon</name>
    <dbReference type="NCBI Taxonomy" id="1697135"/>
    <lineage>
        <taxon>Archaea</taxon>
        <taxon>Methanobacteriati</taxon>
        <taxon>Thermoplasmatota</taxon>
        <taxon>Candidatus Poseidoniia</taxon>
        <taxon>environmental samples</taxon>
    </lineage>
</organism>
<dbReference type="SUPFAM" id="SSF56112">
    <property type="entry name" value="Protein kinase-like (PK-like)"/>
    <property type="match status" value="1"/>
</dbReference>
<protein>
    <submittedName>
        <fullName evidence="3">ABC-1 domain-containing protein (UbiB, aarF)</fullName>
    </submittedName>
</protein>
<name>A0A1B1T9Y3_9ARCH</name>
<proteinExistence type="inferred from homology"/>
<sequence>MREILKKKPADLDWIQKQGLLSVKLAQIFALRSDLIGVEKCRQLQQLYQHAASIPTEDVFANLESRAPEGFFDAFENIEKMPLAAASVGQVHRGKLKTGEEVVVKIIKNQNSKTFRRDVERMRRWLRIFLFFNRKLRRVGNPVALLNHVADYTTRELDLRNEIKGAEELEEIKYEISKNFPMDLLRFPKYWSELSNEDVLVSEFIEGKSLEDGIEEKSLTWDTLLQLFRIHGAYLFGIGTFHGDLHPGNCIIDNEGKFVFIDNGAICHAPSKVNLSLFQFFEHLSANNFKEAFDSLLGLSDSPLTSNNLDNYYKEMNKIYDGFENQSVGEKSLTRIMMQTVQAAVEKAGADFGEEAFPIIRALMYLDGLVLRTHPDVKLIESMGPYLEEFRLGLNLNEKISELKV</sequence>
<accession>A0A1B1T9Y3</accession>
<evidence type="ECO:0000313" key="3">
    <source>
        <dbReference type="EMBL" id="ANV79087.1"/>
    </source>
</evidence>
<dbReference type="InterPro" id="IPR004147">
    <property type="entry name" value="ABC1_dom"/>
</dbReference>
<comment type="similarity">
    <text evidence="1">Belongs to the protein kinase superfamily. ADCK protein kinase family.</text>
</comment>
<dbReference type="EMBL" id="KP211813">
    <property type="protein sequence ID" value="ANV79087.1"/>
    <property type="molecule type" value="Genomic_DNA"/>
</dbReference>
<dbReference type="AlphaFoldDB" id="A0A1B1T9Y3"/>
<dbReference type="CDD" id="cd05121">
    <property type="entry name" value="ABC1_ADCK3-like"/>
    <property type="match status" value="1"/>
</dbReference>
<dbReference type="PANTHER" id="PTHR10566">
    <property type="entry name" value="CHAPERONE-ACTIVITY OF BC1 COMPLEX CABC1 -RELATED"/>
    <property type="match status" value="1"/>
</dbReference>
<dbReference type="InterPro" id="IPR011009">
    <property type="entry name" value="Kinase-like_dom_sf"/>
</dbReference>
<dbReference type="Pfam" id="PF03109">
    <property type="entry name" value="ABC1"/>
    <property type="match status" value="1"/>
</dbReference>